<dbReference type="EMBL" id="MGAL01000014">
    <property type="protein sequence ID" value="OGK48543.1"/>
    <property type="molecule type" value="Genomic_DNA"/>
</dbReference>
<organism evidence="2 3">
    <name type="scientific">Candidatus Roizmanbacteria bacterium RIFCSPLOWO2_01_FULL_38_12</name>
    <dbReference type="NCBI Taxonomy" id="1802061"/>
    <lineage>
        <taxon>Bacteria</taxon>
        <taxon>Candidatus Roizmaniibacteriota</taxon>
    </lineage>
</organism>
<dbReference type="PANTHER" id="PTHR43668:SF2">
    <property type="entry name" value="ALLANTOINASE"/>
    <property type="match status" value="1"/>
</dbReference>
<dbReference type="Pfam" id="PF01979">
    <property type="entry name" value="Amidohydro_1"/>
    <property type="match status" value="1"/>
</dbReference>
<proteinExistence type="predicted"/>
<dbReference type="AlphaFoldDB" id="A0A1F7IYU9"/>
<dbReference type="InterPro" id="IPR032466">
    <property type="entry name" value="Metal_Hydrolase"/>
</dbReference>
<sequence>MDQYSEIKNVKIVTPEKIIEGSILFSNGKITAIKKGKGYSKAYDAKGKYVLPGLIETHGHFREPGLEHKEDIPHGTRAALAGGFTTVFDMPNTKPPTTTVKLLREQIERYKKKSLCDFAINFGASVKDIPELEKANPLEINGVKVFTAGHQTTPTTIPNLSDQAKIWEIAARRGYPVLVHAENQDLVTSREEARKKEKNILAYSDARNEMVVEMAAWEAVILAKYFGTKLWILHASTEGEFDAIDYARKQGLVAAGEVTGYQLFFTTKDYKKYGTLIKVSPALRTPKVNKKLWEMVREGRIDGFCSEHTPHLLDEKKGDIWQAASGTPGIQESVAVFITGWVRQFGKKTLEEGLMRLAKMSSTNVANFFRHSQKSGIKVGNDADFVIIDVKNSWKVKREELFTKLKW</sequence>
<accession>A0A1F7IYU9</accession>
<name>A0A1F7IYU9_9BACT</name>
<evidence type="ECO:0000313" key="2">
    <source>
        <dbReference type="EMBL" id="OGK48543.1"/>
    </source>
</evidence>
<gene>
    <name evidence="2" type="ORF">A3A93_03725</name>
</gene>
<dbReference type="PANTHER" id="PTHR43668">
    <property type="entry name" value="ALLANTOINASE"/>
    <property type="match status" value="1"/>
</dbReference>
<dbReference type="SUPFAM" id="SSF51556">
    <property type="entry name" value="Metallo-dependent hydrolases"/>
    <property type="match status" value="1"/>
</dbReference>
<dbReference type="GO" id="GO:0004038">
    <property type="term" value="F:allantoinase activity"/>
    <property type="evidence" value="ECO:0007669"/>
    <property type="project" value="TreeGrafter"/>
</dbReference>
<dbReference type="InterPro" id="IPR050138">
    <property type="entry name" value="DHOase/Allantoinase_Hydrolase"/>
</dbReference>
<dbReference type="GO" id="GO:0006145">
    <property type="term" value="P:purine nucleobase catabolic process"/>
    <property type="evidence" value="ECO:0007669"/>
    <property type="project" value="TreeGrafter"/>
</dbReference>
<reference evidence="2 3" key="1">
    <citation type="journal article" date="2016" name="Nat. Commun.">
        <title>Thousands of microbial genomes shed light on interconnected biogeochemical processes in an aquifer system.</title>
        <authorList>
            <person name="Anantharaman K."/>
            <person name="Brown C.T."/>
            <person name="Hug L.A."/>
            <person name="Sharon I."/>
            <person name="Castelle C.J."/>
            <person name="Probst A.J."/>
            <person name="Thomas B.C."/>
            <person name="Singh A."/>
            <person name="Wilkins M.J."/>
            <person name="Karaoz U."/>
            <person name="Brodie E.L."/>
            <person name="Williams K.H."/>
            <person name="Hubbard S.S."/>
            <person name="Banfield J.F."/>
        </authorList>
    </citation>
    <scope>NUCLEOTIDE SEQUENCE [LARGE SCALE GENOMIC DNA]</scope>
</reference>
<feature type="domain" description="Amidohydrolase-related" evidence="1">
    <location>
        <begin position="49"/>
        <end position="391"/>
    </location>
</feature>
<comment type="caution">
    <text evidence="2">The sequence shown here is derived from an EMBL/GenBank/DDBJ whole genome shotgun (WGS) entry which is preliminary data.</text>
</comment>
<dbReference type="Proteomes" id="UP000177141">
    <property type="component" value="Unassembled WGS sequence"/>
</dbReference>
<dbReference type="STRING" id="1802061.A3A93_03725"/>
<dbReference type="SUPFAM" id="SSF51338">
    <property type="entry name" value="Composite domain of metallo-dependent hydrolases"/>
    <property type="match status" value="1"/>
</dbReference>
<dbReference type="InterPro" id="IPR006680">
    <property type="entry name" value="Amidohydro-rel"/>
</dbReference>
<evidence type="ECO:0000313" key="3">
    <source>
        <dbReference type="Proteomes" id="UP000177141"/>
    </source>
</evidence>
<evidence type="ECO:0000259" key="1">
    <source>
        <dbReference type="Pfam" id="PF01979"/>
    </source>
</evidence>
<protein>
    <recommendedName>
        <fullName evidence="1">Amidohydrolase-related domain-containing protein</fullName>
    </recommendedName>
</protein>
<dbReference type="InterPro" id="IPR011059">
    <property type="entry name" value="Metal-dep_hydrolase_composite"/>
</dbReference>
<dbReference type="GO" id="GO:0005737">
    <property type="term" value="C:cytoplasm"/>
    <property type="evidence" value="ECO:0007669"/>
    <property type="project" value="TreeGrafter"/>
</dbReference>
<dbReference type="Gene3D" id="3.20.20.140">
    <property type="entry name" value="Metal-dependent hydrolases"/>
    <property type="match status" value="1"/>
</dbReference>
<dbReference type="Gene3D" id="2.30.40.10">
    <property type="entry name" value="Urease, subunit C, domain 1"/>
    <property type="match status" value="1"/>
</dbReference>